<evidence type="ECO:0000259" key="3">
    <source>
        <dbReference type="PROSITE" id="PS51635"/>
    </source>
</evidence>
<keyword evidence="5" id="KW-1185">Reference proteome</keyword>
<dbReference type="GO" id="GO:0016787">
    <property type="term" value="F:hydrolase activity"/>
    <property type="evidence" value="ECO:0007669"/>
    <property type="project" value="UniProtKB-UniRule"/>
</dbReference>
<comment type="caution">
    <text evidence="2">Lacks conserved residue(s) required for the propagation of feature annotation.</text>
</comment>
<dbReference type="InterPro" id="IPR016035">
    <property type="entry name" value="Acyl_Trfase/lysoPLipase"/>
</dbReference>
<evidence type="ECO:0000256" key="2">
    <source>
        <dbReference type="PROSITE-ProRule" id="PRU01161"/>
    </source>
</evidence>
<keyword evidence="1 2" id="KW-0443">Lipid metabolism</keyword>
<dbReference type="OrthoDB" id="7401351at2"/>
<feature type="active site" description="Proton acceptor" evidence="2">
    <location>
        <position position="202"/>
    </location>
</feature>
<feature type="active site" description="Nucleophile" evidence="2">
    <location>
        <position position="44"/>
    </location>
</feature>
<organism evidence="4 5">
    <name type="scientific">Rhizobium glycinendophyticum</name>
    <dbReference type="NCBI Taxonomy" id="2589807"/>
    <lineage>
        <taxon>Bacteria</taxon>
        <taxon>Pseudomonadati</taxon>
        <taxon>Pseudomonadota</taxon>
        <taxon>Alphaproteobacteria</taxon>
        <taxon>Hyphomicrobiales</taxon>
        <taxon>Rhizobiaceae</taxon>
        <taxon>Rhizobium/Agrobacterium group</taxon>
        <taxon>Rhizobium</taxon>
    </lineage>
</organism>
<accession>A0A504UCQ4</accession>
<dbReference type="Gene3D" id="3.40.1090.10">
    <property type="entry name" value="Cytosolic phospholipase A2 catalytic domain"/>
    <property type="match status" value="1"/>
</dbReference>
<protein>
    <submittedName>
        <fullName evidence="4">Patatin-like phospholipase family protein</fullName>
    </submittedName>
</protein>
<dbReference type="SUPFAM" id="SSF52151">
    <property type="entry name" value="FabD/lysophospholipase-like"/>
    <property type="match status" value="1"/>
</dbReference>
<dbReference type="InterPro" id="IPR002641">
    <property type="entry name" value="PNPLA_dom"/>
</dbReference>
<dbReference type="Proteomes" id="UP000316429">
    <property type="component" value="Unassembled WGS sequence"/>
</dbReference>
<feature type="short sequence motif" description="DGA/G" evidence="2">
    <location>
        <begin position="202"/>
        <end position="204"/>
    </location>
</feature>
<proteinExistence type="predicted"/>
<comment type="caution">
    <text evidence="4">The sequence shown here is derived from an EMBL/GenBank/DDBJ whole genome shotgun (WGS) entry which is preliminary data.</text>
</comment>
<keyword evidence="2" id="KW-0442">Lipid degradation</keyword>
<sequence length="289" mass="31029">MTSTSSFDAVGLAGGGNRCYWQSGFLKAYSEHQPLSPRFYVSVSAGAYHGAMFLAGVGDRVRASAFAFAEKGQRGVDWRALKRRESPLVVGSLFRQLLASEFGDEELKALKAAPPMLIQLSGLPDWMPGALGALGSIGAYQMEKLLTDGTHSKAGLRMKLRPTWISTHNLDYPGELVDALMATSSVPPFMPVGRVRGRAYLDGGLVDNPPLMKLTEVETKGWKTLLLTTRYGRKPLSAENRVVVGPSEDIPVSKFAVGDAAGIRHAYEVGLRDGLAFARQGLAAANSVS</sequence>
<dbReference type="PROSITE" id="PS51635">
    <property type="entry name" value="PNPLA"/>
    <property type="match status" value="1"/>
</dbReference>
<evidence type="ECO:0000256" key="1">
    <source>
        <dbReference type="ARBA" id="ARBA00023098"/>
    </source>
</evidence>
<gene>
    <name evidence="4" type="ORF">FJQ55_08855</name>
</gene>
<dbReference type="GO" id="GO:0016042">
    <property type="term" value="P:lipid catabolic process"/>
    <property type="evidence" value="ECO:0007669"/>
    <property type="project" value="UniProtKB-UniRule"/>
</dbReference>
<dbReference type="RefSeq" id="WP_140827259.1">
    <property type="nucleotide sequence ID" value="NZ_VFYP01000001.1"/>
</dbReference>
<dbReference type="EMBL" id="VFYP01000001">
    <property type="protein sequence ID" value="TPP10930.1"/>
    <property type="molecule type" value="Genomic_DNA"/>
</dbReference>
<reference evidence="4 5" key="1">
    <citation type="submission" date="2019-06" db="EMBL/GenBank/DDBJ databases">
        <title>Rhizobium sp. CL12 isolated from roots of soybean.</title>
        <authorList>
            <person name="Wang C."/>
        </authorList>
    </citation>
    <scope>NUCLEOTIDE SEQUENCE [LARGE SCALE GENOMIC DNA]</scope>
    <source>
        <strain evidence="4 5">CL12</strain>
    </source>
</reference>
<dbReference type="AlphaFoldDB" id="A0A504UCQ4"/>
<feature type="domain" description="PNPLA" evidence="3">
    <location>
        <begin position="10"/>
        <end position="215"/>
    </location>
</feature>
<dbReference type="Pfam" id="PF01734">
    <property type="entry name" value="Patatin"/>
    <property type="match status" value="1"/>
</dbReference>
<evidence type="ECO:0000313" key="4">
    <source>
        <dbReference type="EMBL" id="TPP10930.1"/>
    </source>
</evidence>
<name>A0A504UCQ4_9HYPH</name>
<keyword evidence="2" id="KW-0378">Hydrolase</keyword>
<evidence type="ECO:0000313" key="5">
    <source>
        <dbReference type="Proteomes" id="UP000316429"/>
    </source>
</evidence>